<evidence type="ECO:0000256" key="2">
    <source>
        <dbReference type="ARBA" id="ARBA00023235"/>
    </source>
</evidence>
<dbReference type="RefSeq" id="WP_196934195.1">
    <property type="nucleotide sequence ID" value="NZ_MU158697.1"/>
</dbReference>
<proteinExistence type="inferred from homology"/>
<organism evidence="3 4">
    <name type="scientific">Sphingobacterium hungaricum</name>
    <dbReference type="NCBI Taxonomy" id="2082723"/>
    <lineage>
        <taxon>Bacteria</taxon>
        <taxon>Pseudomonadati</taxon>
        <taxon>Bacteroidota</taxon>
        <taxon>Sphingobacteriia</taxon>
        <taxon>Sphingobacteriales</taxon>
        <taxon>Sphingobacteriaceae</taxon>
        <taxon>Sphingobacterium</taxon>
    </lineage>
</organism>
<dbReference type="PANTHER" id="PTHR21198">
    <property type="entry name" value="GLUTAMATE RACEMASE"/>
    <property type="match status" value="1"/>
</dbReference>
<gene>
    <name evidence="3" type="ORF">C4F49_10145</name>
</gene>
<dbReference type="NCBIfam" id="TIGR00035">
    <property type="entry name" value="asp_race"/>
    <property type="match status" value="1"/>
</dbReference>
<dbReference type="SUPFAM" id="SSF53681">
    <property type="entry name" value="Aspartate/glutamate racemase"/>
    <property type="match status" value="2"/>
</dbReference>
<dbReference type="Proteomes" id="UP000616201">
    <property type="component" value="Unassembled WGS sequence"/>
</dbReference>
<dbReference type="InterPro" id="IPR001920">
    <property type="entry name" value="Asp/Glu_race"/>
</dbReference>
<keyword evidence="2" id="KW-0413">Isomerase</keyword>
<keyword evidence="4" id="KW-1185">Reference proteome</keyword>
<dbReference type="InterPro" id="IPR015942">
    <property type="entry name" value="Asp/Glu/hydantoin_racemase"/>
</dbReference>
<dbReference type="Gene3D" id="3.40.50.1860">
    <property type="match status" value="2"/>
</dbReference>
<evidence type="ECO:0000313" key="3">
    <source>
        <dbReference type="EMBL" id="MBE8714040.1"/>
    </source>
</evidence>
<comment type="caution">
    <text evidence="3">The sequence shown here is derived from an EMBL/GenBank/DDBJ whole genome shotgun (WGS) entry which is preliminary data.</text>
</comment>
<dbReference type="GO" id="GO:0047661">
    <property type="term" value="F:amino-acid racemase activity"/>
    <property type="evidence" value="ECO:0007669"/>
    <property type="project" value="InterPro"/>
</dbReference>
<dbReference type="AlphaFoldDB" id="A0A928UVL6"/>
<name>A0A928UVL6_9SPHI</name>
<dbReference type="InterPro" id="IPR004380">
    <property type="entry name" value="Asp_race"/>
</dbReference>
<reference evidence="3" key="1">
    <citation type="submission" date="2018-02" db="EMBL/GenBank/DDBJ databases">
        <authorList>
            <person name="Vasarhelyi B.M."/>
            <person name="Deshmukh S."/>
            <person name="Balint B."/>
            <person name="Kukolya J."/>
        </authorList>
    </citation>
    <scope>NUCLEOTIDE SEQUENCE</scope>
    <source>
        <strain evidence="3">KB22</strain>
    </source>
</reference>
<dbReference type="PANTHER" id="PTHR21198:SF7">
    <property type="entry name" value="ASPARTATE-GLUTAMATE RACEMASE FAMILY"/>
    <property type="match status" value="1"/>
</dbReference>
<evidence type="ECO:0000256" key="1">
    <source>
        <dbReference type="ARBA" id="ARBA00007847"/>
    </source>
</evidence>
<evidence type="ECO:0000313" key="4">
    <source>
        <dbReference type="Proteomes" id="UP000616201"/>
    </source>
</evidence>
<dbReference type="EMBL" id="PRDK01000005">
    <property type="protein sequence ID" value="MBE8714040.1"/>
    <property type="molecule type" value="Genomic_DNA"/>
</dbReference>
<comment type="similarity">
    <text evidence="1">Belongs to the aspartate/glutamate racemases family.</text>
</comment>
<accession>A0A928UVL6</accession>
<protein>
    <submittedName>
        <fullName evidence="3">Aspartate/glutamate racemase family protein</fullName>
    </submittedName>
</protein>
<sequence length="249" mass="27210">MIGIVGGVGPLAGLDVVKKIIEETIAVKDQDHLPLILSSQPNRIVDRTAYLVGQEEMNPGYAIASIILELEKSGVTVAGIPNHTAHAPRIFDVIQEELLVNGSQVTLLNLIEETARFIKEHYGEIAVGILSTTGTRNTRIYKLILESLGLTAVEPDEEWQQKIHAAIYDETYGLKAVISVTNRAREDLVASVSQLKHQGAQAIILGSSELPLALKEKEYAGLPLIDPNRILARALIQKLEPSKLCEFKP</sequence>
<dbReference type="Pfam" id="PF01177">
    <property type="entry name" value="Asp_Glu_race"/>
    <property type="match status" value="1"/>
</dbReference>